<dbReference type="Gramene" id="Os06t0146200-02">
    <property type="protein sequence ID" value="Os06t0146200-02"/>
    <property type="gene ID" value="Os06g0146200"/>
</dbReference>
<proteinExistence type="predicted"/>
<protein>
    <submittedName>
        <fullName evidence="1">Os06g0146200 protein</fullName>
    </submittedName>
</protein>
<keyword evidence="2" id="KW-1185">Reference proteome</keyword>
<dbReference type="AlphaFoldDB" id="A0A0N7KLI8"/>
<reference evidence="1 2" key="2">
    <citation type="journal article" date="2013" name="Plant Cell Physiol.">
        <title>Rice Annotation Project Database (RAP-DB): an integrative and interactive database for rice genomics.</title>
        <authorList>
            <person name="Sakai H."/>
            <person name="Lee S.S."/>
            <person name="Tanaka T."/>
            <person name="Numa H."/>
            <person name="Kim J."/>
            <person name="Kawahara Y."/>
            <person name="Wakimoto H."/>
            <person name="Yang C.C."/>
            <person name="Iwamoto M."/>
            <person name="Abe T."/>
            <person name="Yamada Y."/>
            <person name="Muto A."/>
            <person name="Inokuchi H."/>
            <person name="Ikemura T."/>
            <person name="Matsumoto T."/>
            <person name="Sasaki T."/>
            <person name="Itoh T."/>
        </authorList>
    </citation>
    <scope>NUCLEOTIDE SEQUENCE [LARGE SCALE GENOMIC DNA]</scope>
    <source>
        <strain evidence="2">cv. Nipponbare</strain>
    </source>
</reference>
<feature type="non-terminal residue" evidence="1">
    <location>
        <position position="1"/>
    </location>
</feature>
<evidence type="ECO:0000313" key="2">
    <source>
        <dbReference type="Proteomes" id="UP000059680"/>
    </source>
</evidence>
<dbReference type="Proteomes" id="UP000059680">
    <property type="component" value="Chromosome 6"/>
</dbReference>
<sequence length="38" mass="3950">NPGRCLPVAAIGKFSLVGRSSYGADDEGMVLLLQLCVV</sequence>
<evidence type="ECO:0000313" key="1">
    <source>
        <dbReference type="EMBL" id="BAS96137.1"/>
    </source>
</evidence>
<reference evidence="1 2" key="3">
    <citation type="journal article" date="2013" name="Rice">
        <title>Improvement of the Oryza sativa Nipponbare reference genome using next generation sequence and optical map data.</title>
        <authorList>
            <person name="Kawahara Y."/>
            <person name="de la Bastide M."/>
            <person name="Hamilton J.P."/>
            <person name="Kanamori H."/>
            <person name="McCombie W.R."/>
            <person name="Ouyang S."/>
            <person name="Schwartz D.C."/>
            <person name="Tanaka T."/>
            <person name="Wu J."/>
            <person name="Zhou S."/>
            <person name="Childs K.L."/>
            <person name="Davidson R.M."/>
            <person name="Lin H."/>
            <person name="Quesada-Ocampo L."/>
            <person name="Vaillancourt B."/>
            <person name="Sakai H."/>
            <person name="Lee S.S."/>
            <person name="Kim J."/>
            <person name="Numa H."/>
            <person name="Itoh T."/>
            <person name="Buell C.R."/>
            <person name="Matsumoto T."/>
        </authorList>
    </citation>
    <scope>NUCLEOTIDE SEQUENCE [LARGE SCALE GENOMIC DNA]</scope>
    <source>
        <strain evidence="2">cv. Nipponbare</strain>
    </source>
</reference>
<organism evidence="1 2">
    <name type="scientific">Oryza sativa subsp. japonica</name>
    <name type="common">Rice</name>
    <dbReference type="NCBI Taxonomy" id="39947"/>
    <lineage>
        <taxon>Eukaryota</taxon>
        <taxon>Viridiplantae</taxon>
        <taxon>Streptophyta</taxon>
        <taxon>Embryophyta</taxon>
        <taxon>Tracheophyta</taxon>
        <taxon>Spermatophyta</taxon>
        <taxon>Magnoliopsida</taxon>
        <taxon>Liliopsida</taxon>
        <taxon>Poales</taxon>
        <taxon>Poaceae</taxon>
        <taxon>BOP clade</taxon>
        <taxon>Oryzoideae</taxon>
        <taxon>Oryzeae</taxon>
        <taxon>Oryzinae</taxon>
        <taxon>Oryza</taxon>
        <taxon>Oryza sativa</taxon>
    </lineage>
</organism>
<reference evidence="2" key="1">
    <citation type="journal article" date="2005" name="Nature">
        <title>The map-based sequence of the rice genome.</title>
        <authorList>
            <consortium name="International rice genome sequencing project (IRGSP)"/>
            <person name="Matsumoto T."/>
            <person name="Wu J."/>
            <person name="Kanamori H."/>
            <person name="Katayose Y."/>
            <person name="Fujisawa M."/>
            <person name="Namiki N."/>
            <person name="Mizuno H."/>
            <person name="Yamamoto K."/>
            <person name="Antonio B.A."/>
            <person name="Baba T."/>
            <person name="Sakata K."/>
            <person name="Nagamura Y."/>
            <person name="Aoki H."/>
            <person name="Arikawa K."/>
            <person name="Arita K."/>
            <person name="Bito T."/>
            <person name="Chiden Y."/>
            <person name="Fujitsuka N."/>
            <person name="Fukunaka R."/>
            <person name="Hamada M."/>
            <person name="Harada C."/>
            <person name="Hayashi A."/>
            <person name="Hijishita S."/>
            <person name="Honda M."/>
            <person name="Hosokawa S."/>
            <person name="Ichikawa Y."/>
            <person name="Idonuma A."/>
            <person name="Iijima M."/>
            <person name="Ikeda M."/>
            <person name="Ikeno M."/>
            <person name="Ito K."/>
            <person name="Ito S."/>
            <person name="Ito T."/>
            <person name="Ito Y."/>
            <person name="Ito Y."/>
            <person name="Iwabuchi A."/>
            <person name="Kamiya K."/>
            <person name="Karasawa W."/>
            <person name="Kurita K."/>
            <person name="Katagiri S."/>
            <person name="Kikuta A."/>
            <person name="Kobayashi H."/>
            <person name="Kobayashi N."/>
            <person name="Machita K."/>
            <person name="Maehara T."/>
            <person name="Masukawa M."/>
            <person name="Mizubayashi T."/>
            <person name="Mukai Y."/>
            <person name="Nagasaki H."/>
            <person name="Nagata Y."/>
            <person name="Naito S."/>
            <person name="Nakashima M."/>
            <person name="Nakama Y."/>
            <person name="Nakamichi Y."/>
            <person name="Nakamura M."/>
            <person name="Meguro A."/>
            <person name="Negishi M."/>
            <person name="Ohta I."/>
            <person name="Ohta T."/>
            <person name="Okamoto M."/>
            <person name="Ono N."/>
            <person name="Saji S."/>
            <person name="Sakaguchi M."/>
            <person name="Sakai K."/>
            <person name="Shibata M."/>
            <person name="Shimokawa T."/>
            <person name="Song J."/>
            <person name="Takazaki Y."/>
            <person name="Terasawa K."/>
            <person name="Tsugane M."/>
            <person name="Tsuji K."/>
            <person name="Ueda S."/>
            <person name="Waki K."/>
            <person name="Yamagata H."/>
            <person name="Yamamoto M."/>
            <person name="Yamamoto S."/>
            <person name="Yamane H."/>
            <person name="Yoshiki S."/>
            <person name="Yoshihara R."/>
            <person name="Yukawa K."/>
            <person name="Zhong H."/>
            <person name="Yano M."/>
            <person name="Yuan Q."/>
            <person name="Ouyang S."/>
            <person name="Liu J."/>
            <person name="Jones K.M."/>
            <person name="Gansberger K."/>
            <person name="Moffat K."/>
            <person name="Hill J."/>
            <person name="Bera J."/>
            <person name="Fadrosh D."/>
            <person name="Jin S."/>
            <person name="Johri S."/>
            <person name="Kim M."/>
            <person name="Overton L."/>
            <person name="Reardon M."/>
            <person name="Tsitrin T."/>
            <person name="Vuong H."/>
            <person name="Weaver B."/>
            <person name="Ciecko A."/>
            <person name="Tallon L."/>
            <person name="Jackson J."/>
            <person name="Pai G."/>
            <person name="Aken S.V."/>
            <person name="Utterback T."/>
            <person name="Reidmuller S."/>
            <person name="Feldblyum T."/>
            <person name="Hsiao J."/>
            <person name="Zismann V."/>
            <person name="Iobst S."/>
            <person name="de Vazeille A.R."/>
            <person name="Buell C.R."/>
            <person name="Ying K."/>
            <person name="Li Y."/>
            <person name="Lu T."/>
            <person name="Huang Y."/>
            <person name="Zhao Q."/>
            <person name="Feng Q."/>
            <person name="Zhang L."/>
            <person name="Zhu J."/>
            <person name="Weng Q."/>
            <person name="Mu J."/>
            <person name="Lu Y."/>
            <person name="Fan D."/>
            <person name="Liu Y."/>
            <person name="Guan J."/>
            <person name="Zhang Y."/>
            <person name="Yu S."/>
            <person name="Liu X."/>
            <person name="Zhang Y."/>
            <person name="Hong G."/>
            <person name="Han B."/>
            <person name="Choisne N."/>
            <person name="Demange N."/>
            <person name="Orjeda G."/>
            <person name="Samain S."/>
            <person name="Cattolico L."/>
            <person name="Pelletier E."/>
            <person name="Couloux A."/>
            <person name="Segurens B."/>
            <person name="Wincker P."/>
            <person name="D'Hont A."/>
            <person name="Scarpelli C."/>
            <person name="Weissenbach J."/>
            <person name="Salanoubat M."/>
            <person name="Quetier F."/>
            <person name="Yu Y."/>
            <person name="Kim H.R."/>
            <person name="Rambo T."/>
            <person name="Currie J."/>
            <person name="Collura K."/>
            <person name="Luo M."/>
            <person name="Yang T."/>
            <person name="Ammiraju J.S.S."/>
            <person name="Engler F."/>
            <person name="Soderlund C."/>
            <person name="Wing R.A."/>
            <person name="Palmer L.E."/>
            <person name="de la Bastide M."/>
            <person name="Spiegel L."/>
            <person name="Nascimento L."/>
            <person name="Zutavern T."/>
            <person name="O'Shaughnessy A."/>
            <person name="Dike S."/>
            <person name="Dedhia N."/>
            <person name="Preston R."/>
            <person name="Balija V."/>
            <person name="McCombie W.R."/>
            <person name="Chow T."/>
            <person name="Chen H."/>
            <person name="Chung M."/>
            <person name="Chen C."/>
            <person name="Shaw J."/>
            <person name="Wu H."/>
            <person name="Hsiao K."/>
            <person name="Chao Y."/>
            <person name="Chu M."/>
            <person name="Cheng C."/>
            <person name="Hour A."/>
            <person name="Lee P."/>
            <person name="Lin S."/>
            <person name="Lin Y."/>
            <person name="Liou J."/>
            <person name="Liu S."/>
            <person name="Hsing Y."/>
            <person name="Raghuvanshi S."/>
            <person name="Mohanty A."/>
            <person name="Bharti A.K."/>
            <person name="Gaur A."/>
            <person name="Gupta V."/>
            <person name="Kumar D."/>
            <person name="Ravi V."/>
            <person name="Vij S."/>
            <person name="Kapur A."/>
            <person name="Khurana P."/>
            <person name="Khurana P."/>
            <person name="Khurana J.P."/>
            <person name="Tyagi A.K."/>
            <person name="Gaikwad K."/>
            <person name="Singh A."/>
            <person name="Dalal V."/>
            <person name="Srivastava S."/>
            <person name="Dixit A."/>
            <person name="Pal A.K."/>
            <person name="Ghazi I.A."/>
            <person name="Yadav M."/>
            <person name="Pandit A."/>
            <person name="Bhargava A."/>
            <person name="Sureshbabu K."/>
            <person name="Batra K."/>
            <person name="Sharma T.R."/>
            <person name="Mohapatra T."/>
            <person name="Singh N.K."/>
            <person name="Messing J."/>
            <person name="Nelson A.B."/>
            <person name="Fuks G."/>
            <person name="Kavchok S."/>
            <person name="Keizer G."/>
            <person name="Linton E."/>
            <person name="Llaca V."/>
            <person name="Song R."/>
            <person name="Tanyolac B."/>
            <person name="Young S."/>
            <person name="Ho-Il K."/>
            <person name="Hahn J.H."/>
            <person name="Sangsakoo G."/>
            <person name="Vanavichit A."/>
            <person name="de Mattos Luiz.A.T."/>
            <person name="Zimmer P.D."/>
            <person name="Malone G."/>
            <person name="Dellagostin O."/>
            <person name="de Oliveira A.C."/>
            <person name="Bevan M."/>
            <person name="Bancroft I."/>
            <person name="Minx P."/>
            <person name="Cordum H."/>
            <person name="Wilson R."/>
            <person name="Cheng Z."/>
            <person name="Jin W."/>
            <person name="Jiang J."/>
            <person name="Leong S.A."/>
            <person name="Iwama H."/>
            <person name="Gojobori T."/>
            <person name="Itoh T."/>
            <person name="Niimura Y."/>
            <person name="Fujii Y."/>
            <person name="Habara T."/>
            <person name="Sakai H."/>
            <person name="Sato Y."/>
            <person name="Wilson G."/>
            <person name="Kumar K."/>
            <person name="McCouch S."/>
            <person name="Juretic N."/>
            <person name="Hoen D."/>
            <person name="Wright S."/>
            <person name="Bruskiewich R."/>
            <person name="Bureau T."/>
            <person name="Miyao A."/>
            <person name="Hirochika H."/>
            <person name="Nishikawa T."/>
            <person name="Kadowaki K."/>
            <person name="Sugiura M."/>
            <person name="Burr B."/>
            <person name="Sasaki T."/>
        </authorList>
    </citation>
    <scope>NUCLEOTIDE SEQUENCE [LARGE SCALE GENOMIC DNA]</scope>
    <source>
        <strain evidence="2">cv. Nipponbare</strain>
    </source>
</reference>
<dbReference type="EMBL" id="AP014962">
    <property type="protein sequence ID" value="BAS96137.1"/>
    <property type="molecule type" value="Genomic_DNA"/>
</dbReference>
<dbReference type="PaxDb" id="39947-A0A0N7KLI8"/>
<accession>A0A0N7KLI8</accession>
<dbReference type="InParanoid" id="A0A0N7KLI8"/>
<name>A0A0N7KLI8_ORYSJ</name>
<gene>
    <name evidence="1" type="ordered locus">Os06g0146200</name>
    <name evidence="1" type="ORF">OSNPB_060146200</name>
</gene>